<gene>
    <name evidence="1" type="ORF">INT43_005638</name>
</gene>
<protein>
    <submittedName>
        <fullName evidence="1">Uncharacterized protein</fullName>
    </submittedName>
</protein>
<keyword evidence="2" id="KW-1185">Reference proteome</keyword>
<dbReference type="AlphaFoldDB" id="A0A8H7PN04"/>
<name>A0A8H7PN04_MORIS</name>
<dbReference type="OrthoDB" id="10311546at2759"/>
<comment type="caution">
    <text evidence="1">The sequence shown here is derived from an EMBL/GenBank/DDBJ whole genome shotgun (WGS) entry which is preliminary data.</text>
</comment>
<proteinExistence type="predicted"/>
<accession>A0A8H7PN04</accession>
<reference evidence="1" key="1">
    <citation type="submission" date="2020-12" db="EMBL/GenBank/DDBJ databases">
        <title>Metabolic potential, ecology and presence of endohyphal bacteria is reflected in genomic diversity of Mucoromycotina.</title>
        <authorList>
            <person name="Muszewska A."/>
            <person name="Okrasinska A."/>
            <person name="Steczkiewicz K."/>
            <person name="Drgas O."/>
            <person name="Orlowska M."/>
            <person name="Perlinska-Lenart U."/>
            <person name="Aleksandrzak-Piekarczyk T."/>
            <person name="Szatraj K."/>
            <person name="Zielenkiewicz U."/>
            <person name="Pilsyk S."/>
            <person name="Malc E."/>
            <person name="Mieczkowski P."/>
            <person name="Kruszewska J.S."/>
            <person name="Biernat P."/>
            <person name="Pawlowska J."/>
        </authorList>
    </citation>
    <scope>NUCLEOTIDE SEQUENCE</scope>
    <source>
        <strain evidence="1">WA0000067209</strain>
    </source>
</reference>
<organism evidence="1 2">
    <name type="scientific">Mortierella isabellina</name>
    <name type="common">Filamentous fungus</name>
    <name type="synonym">Umbelopsis isabellina</name>
    <dbReference type="NCBI Taxonomy" id="91625"/>
    <lineage>
        <taxon>Eukaryota</taxon>
        <taxon>Fungi</taxon>
        <taxon>Fungi incertae sedis</taxon>
        <taxon>Mucoromycota</taxon>
        <taxon>Mucoromycotina</taxon>
        <taxon>Umbelopsidomycetes</taxon>
        <taxon>Umbelopsidales</taxon>
        <taxon>Umbelopsidaceae</taxon>
        <taxon>Umbelopsis</taxon>
    </lineage>
</organism>
<sequence length="785" mass="89324">MEALSAQFQSYAVNFLLDRKFLQDGLVLLSRVIDIESSSRDCIVFHPQHPPIHSVMDSCQNLVYLKVWDGSQQSGFDEEGGRLILSRAAKLYAGQTQNFQIRERSRQGYLRDLGDATWNICYVHGLENQYQRDAFEVTHIAYNFVMFGTQQLNKSPFGRYWYNNIDANANVDNITANQYTRYSGWATWRNTCLVGSAPPPTLFSNPNYLELLEREATPLIDFTQFPPSAWGGLARFLDNIGVDQPHFVNHYPRIPCDRMHDWDPIVSTMDKVNADRQLRANLNHHGFSLAVMLGHRPTRLAAEGGSANYLSRVGGKLTATRLPNGRIALLLWIIDPSHLRFTDRTVTSYDQIFKFVPMVVNVLEKAIQLMGVLTSSDNEKNLLSAGLSYGQAQAVIAWYNKSMVGNKLMSLMDDYRKQLINLRDNESVAVSDFQPWFDISSYNPPIINISNLSLHATSKVEIVGTSSGHNVQEVVSEEDIWDDKRFDTKIMRRCRLINSSFDFEDPSTRQNIISSERLRVYGELRQGMLTRNKNNGTFVPSPNETVDRQIERCWEEYYRRRVASSNNEKATTCTCTRCSSIIKKVLQNNKLVLENGCRCQFKQANRKQKLSLGWQFVHGVYPGYFPTNNIFLMLVQDLPGTSMVLNVKHLMALLVQTIRTCPMNPQARTLEDIFGSCFAAMERFSLQPNTKLGRSQSGIVLALKRAFDDIPIGGYPVKVLSRPPLPLEIAAYTKKRALKVDLYAFGECSSWSADRILQAENLNFLGYQDELLQMVRFTSTSSRGQ</sequence>
<evidence type="ECO:0000313" key="1">
    <source>
        <dbReference type="EMBL" id="KAG2176404.1"/>
    </source>
</evidence>
<dbReference type="Proteomes" id="UP000654370">
    <property type="component" value="Unassembled WGS sequence"/>
</dbReference>
<dbReference type="EMBL" id="JAEPQZ010000010">
    <property type="protein sequence ID" value="KAG2176404.1"/>
    <property type="molecule type" value="Genomic_DNA"/>
</dbReference>
<evidence type="ECO:0000313" key="2">
    <source>
        <dbReference type="Proteomes" id="UP000654370"/>
    </source>
</evidence>